<evidence type="ECO:0000256" key="1">
    <source>
        <dbReference type="SAM" id="Phobius"/>
    </source>
</evidence>
<reference evidence="2 3" key="1">
    <citation type="submission" date="2015-02" db="EMBL/GenBank/DDBJ databases">
        <title>Single-cell genomics of uncultivated deep-branching MTB reveals a conserved set of magnetosome genes.</title>
        <authorList>
            <person name="Kolinko S."/>
            <person name="Richter M."/>
            <person name="Glockner F.O."/>
            <person name="Brachmann A."/>
            <person name="Schuler D."/>
        </authorList>
    </citation>
    <scope>NUCLEOTIDE SEQUENCE [LARGE SCALE GENOMIC DNA]</scope>
    <source>
        <strain evidence="2">TM-1</strain>
    </source>
</reference>
<feature type="transmembrane region" description="Helical" evidence="1">
    <location>
        <begin position="62"/>
        <end position="81"/>
    </location>
</feature>
<dbReference type="EMBL" id="LACI01002311">
    <property type="protein sequence ID" value="KJU82459.1"/>
    <property type="molecule type" value="Genomic_DNA"/>
</dbReference>
<keyword evidence="1" id="KW-0472">Membrane</keyword>
<dbReference type="Proteomes" id="UP000033423">
    <property type="component" value="Unassembled WGS sequence"/>
</dbReference>
<accession>A0A0F3GKH6</accession>
<gene>
    <name evidence="2" type="ORF">MBAV_005344</name>
</gene>
<keyword evidence="1" id="KW-1133">Transmembrane helix</keyword>
<evidence type="ECO:0000313" key="2">
    <source>
        <dbReference type="EMBL" id="KJU82459.1"/>
    </source>
</evidence>
<keyword evidence="1" id="KW-0812">Transmembrane</keyword>
<protein>
    <submittedName>
        <fullName evidence="2">Membrane protein</fullName>
    </submittedName>
</protein>
<feature type="transmembrane region" description="Helical" evidence="1">
    <location>
        <begin position="38"/>
        <end position="56"/>
    </location>
</feature>
<comment type="caution">
    <text evidence="2">The sequence shown here is derived from an EMBL/GenBank/DDBJ whole genome shotgun (WGS) entry which is preliminary data.</text>
</comment>
<evidence type="ECO:0000313" key="3">
    <source>
        <dbReference type="Proteomes" id="UP000033423"/>
    </source>
</evidence>
<name>A0A0F3GKH6_9BACT</name>
<proteinExistence type="predicted"/>
<sequence length="85" mass="8651">MMSAIWNPTNTASSDKSCIASAPVVNPSISASITSISVILNAHAICAVAVLGVAIVSAVIVAASFVILTSVNTLPFVITIVKRKI</sequence>
<organism evidence="2 3">
    <name type="scientific">Candidatus Magnetobacterium bavaricum</name>
    <dbReference type="NCBI Taxonomy" id="29290"/>
    <lineage>
        <taxon>Bacteria</taxon>
        <taxon>Pseudomonadati</taxon>
        <taxon>Nitrospirota</taxon>
        <taxon>Thermodesulfovibrionia</taxon>
        <taxon>Thermodesulfovibrionales</taxon>
        <taxon>Candidatus Magnetobacteriaceae</taxon>
        <taxon>Candidatus Magnetobacterium</taxon>
    </lineage>
</organism>
<keyword evidence="3" id="KW-1185">Reference proteome</keyword>
<dbReference type="AlphaFoldDB" id="A0A0F3GKH6"/>